<protein>
    <recommendedName>
        <fullName evidence="3">Secretion system C-terminal sorting domain-containing protein</fullName>
    </recommendedName>
</protein>
<accession>A0ABQ1JGP8</accession>
<dbReference type="InterPro" id="IPR036116">
    <property type="entry name" value="FN3_sf"/>
</dbReference>
<feature type="domain" description="Secretion system C-terminal sorting" evidence="3">
    <location>
        <begin position="451"/>
        <end position="522"/>
    </location>
</feature>
<sequence length="524" mass="56113">MKKQLLMGAFLLGSFLTASAQLTEDFEGAFPPTDWTLETTNSNFTWEAITGDGALEGLQSVNVQYDPDLVAQDESLVSPSFTLPAGAPTLTFITSLSYNWAITEDNYDFIVSVSTDGGANWTAVWDEADLGTFDNYTPINVSVPLADYAGQTVMLKFQYIGTDGAQLVLDAIDIVACPKPSGFAFIDPQPTTTAVNIGWTNTGAEYEFEYGELGFEQGSGTPLTLTENQVSLTELSPSTDYAFYIRTSCGDDSYSDWVGPIAFNTVFEPTTPTYAYGFETPSLGGWSTFNATSGNATSGSPWVTMLAEGDFAPQEGDVSMAAGAYGAESDAWLFSRGIELGPNDVATLTYYVKKRIGAGTGNVNNLGVFVGTDRTVEAQTTNLVPATDITNEEWVMEQVQFAAPSAGVYYFSFNYTAPAQAQANFGWVVIDNVEVTATASIDEVSASQLSVFPNPANNVVNIVNTSNNLVNAVEVVDLNGRTVKSVKFDGVSEAQINISELSSGVYMMNITTDNGSVTKKIVKN</sequence>
<keyword evidence="5" id="KW-1185">Reference proteome</keyword>
<dbReference type="Pfam" id="PF18962">
    <property type="entry name" value="Por_Secre_tail"/>
    <property type="match status" value="1"/>
</dbReference>
<dbReference type="NCBIfam" id="NF038128">
    <property type="entry name" value="choice_anch_J"/>
    <property type="match status" value="2"/>
</dbReference>
<dbReference type="Gene3D" id="2.60.40.10">
    <property type="entry name" value="Immunoglobulins"/>
    <property type="match status" value="1"/>
</dbReference>
<organism evidence="4 5">
    <name type="scientific">Flavobacterium suaedae</name>
    <dbReference type="NCBI Taxonomy" id="1767027"/>
    <lineage>
        <taxon>Bacteria</taxon>
        <taxon>Pseudomonadati</taxon>
        <taxon>Bacteroidota</taxon>
        <taxon>Flavobacteriia</taxon>
        <taxon>Flavobacteriales</taxon>
        <taxon>Flavobacteriaceae</taxon>
        <taxon>Flavobacterium</taxon>
    </lineage>
</organism>
<feature type="chain" id="PRO_5045513597" description="Secretion system C-terminal sorting domain-containing protein" evidence="2">
    <location>
        <begin position="21"/>
        <end position="524"/>
    </location>
</feature>
<proteinExistence type="predicted"/>
<dbReference type="Proteomes" id="UP000615760">
    <property type="component" value="Unassembled WGS sequence"/>
</dbReference>
<dbReference type="RefSeq" id="WP_188619420.1">
    <property type="nucleotide sequence ID" value="NZ_BMJE01000001.1"/>
</dbReference>
<dbReference type="SUPFAM" id="SSF49265">
    <property type="entry name" value="Fibronectin type III"/>
    <property type="match status" value="1"/>
</dbReference>
<comment type="caution">
    <text evidence="4">The sequence shown here is derived from an EMBL/GenBank/DDBJ whole genome shotgun (WGS) entry which is preliminary data.</text>
</comment>
<name>A0ABQ1JGP8_9FLAO</name>
<feature type="signal peptide" evidence="2">
    <location>
        <begin position="1"/>
        <end position="20"/>
    </location>
</feature>
<dbReference type="InterPro" id="IPR026444">
    <property type="entry name" value="Secre_tail"/>
</dbReference>
<evidence type="ECO:0000256" key="1">
    <source>
        <dbReference type="ARBA" id="ARBA00022729"/>
    </source>
</evidence>
<dbReference type="EMBL" id="BMJE01000001">
    <property type="protein sequence ID" value="GGB66137.1"/>
    <property type="molecule type" value="Genomic_DNA"/>
</dbReference>
<evidence type="ECO:0000313" key="4">
    <source>
        <dbReference type="EMBL" id="GGB66137.1"/>
    </source>
</evidence>
<dbReference type="Gene3D" id="2.60.120.260">
    <property type="entry name" value="Galactose-binding domain-like"/>
    <property type="match status" value="1"/>
</dbReference>
<evidence type="ECO:0000313" key="5">
    <source>
        <dbReference type="Proteomes" id="UP000615760"/>
    </source>
</evidence>
<evidence type="ECO:0000259" key="3">
    <source>
        <dbReference type="Pfam" id="PF18962"/>
    </source>
</evidence>
<reference evidence="5" key="1">
    <citation type="journal article" date="2019" name="Int. J. Syst. Evol. Microbiol.">
        <title>The Global Catalogue of Microorganisms (GCM) 10K type strain sequencing project: providing services to taxonomists for standard genome sequencing and annotation.</title>
        <authorList>
            <consortium name="The Broad Institute Genomics Platform"/>
            <consortium name="The Broad Institute Genome Sequencing Center for Infectious Disease"/>
            <person name="Wu L."/>
            <person name="Ma J."/>
        </authorList>
    </citation>
    <scope>NUCLEOTIDE SEQUENCE [LARGE SCALE GENOMIC DNA]</scope>
    <source>
        <strain evidence="5">CGMCC 1.15461</strain>
    </source>
</reference>
<gene>
    <name evidence="4" type="ORF">GCM10007424_02620</name>
</gene>
<evidence type="ECO:0000256" key="2">
    <source>
        <dbReference type="SAM" id="SignalP"/>
    </source>
</evidence>
<dbReference type="NCBIfam" id="TIGR04183">
    <property type="entry name" value="Por_Secre_tail"/>
    <property type="match status" value="1"/>
</dbReference>
<dbReference type="InterPro" id="IPR013783">
    <property type="entry name" value="Ig-like_fold"/>
</dbReference>
<keyword evidence="1 2" id="KW-0732">Signal</keyword>